<organism evidence="1 2">
    <name type="scientific">Rhamnusium bicolor</name>
    <dbReference type="NCBI Taxonomy" id="1586634"/>
    <lineage>
        <taxon>Eukaryota</taxon>
        <taxon>Metazoa</taxon>
        <taxon>Ecdysozoa</taxon>
        <taxon>Arthropoda</taxon>
        <taxon>Hexapoda</taxon>
        <taxon>Insecta</taxon>
        <taxon>Pterygota</taxon>
        <taxon>Neoptera</taxon>
        <taxon>Endopterygota</taxon>
        <taxon>Coleoptera</taxon>
        <taxon>Polyphaga</taxon>
        <taxon>Cucujiformia</taxon>
        <taxon>Chrysomeloidea</taxon>
        <taxon>Cerambycidae</taxon>
        <taxon>Lepturinae</taxon>
        <taxon>Rhagiini</taxon>
        <taxon>Rhamnusium</taxon>
    </lineage>
</organism>
<dbReference type="Proteomes" id="UP001162156">
    <property type="component" value="Unassembled WGS sequence"/>
</dbReference>
<keyword evidence="2" id="KW-1185">Reference proteome</keyword>
<proteinExistence type="predicted"/>
<accession>A0AAV8ZV87</accession>
<evidence type="ECO:0000313" key="1">
    <source>
        <dbReference type="EMBL" id="KAJ8972237.1"/>
    </source>
</evidence>
<dbReference type="InterPro" id="IPR036875">
    <property type="entry name" value="Znf_CCHC_sf"/>
</dbReference>
<protein>
    <recommendedName>
        <fullName evidence="3">CCHC-type domain-containing protein</fullName>
    </recommendedName>
</protein>
<gene>
    <name evidence="1" type="ORF">NQ314_000270</name>
</gene>
<dbReference type="SUPFAM" id="SSF57756">
    <property type="entry name" value="Retrovirus zinc finger-like domains"/>
    <property type="match status" value="1"/>
</dbReference>
<dbReference type="GO" id="GO:0008270">
    <property type="term" value="F:zinc ion binding"/>
    <property type="evidence" value="ECO:0007669"/>
    <property type="project" value="InterPro"/>
</dbReference>
<dbReference type="GO" id="GO:0003676">
    <property type="term" value="F:nucleic acid binding"/>
    <property type="evidence" value="ECO:0007669"/>
    <property type="project" value="InterPro"/>
</dbReference>
<dbReference type="AlphaFoldDB" id="A0AAV8ZV87"/>
<reference evidence="1" key="1">
    <citation type="journal article" date="2023" name="Insect Mol. Biol.">
        <title>Genome sequencing provides insights into the evolution of gene families encoding plant cell wall-degrading enzymes in longhorned beetles.</title>
        <authorList>
            <person name="Shin N.R."/>
            <person name="Okamura Y."/>
            <person name="Kirsch R."/>
            <person name="Pauchet Y."/>
        </authorList>
    </citation>
    <scope>NUCLEOTIDE SEQUENCE</scope>
    <source>
        <strain evidence="1">RBIC_L_NR</strain>
    </source>
</reference>
<evidence type="ECO:0000313" key="2">
    <source>
        <dbReference type="Proteomes" id="UP001162156"/>
    </source>
</evidence>
<evidence type="ECO:0008006" key="3">
    <source>
        <dbReference type="Google" id="ProtNLM"/>
    </source>
</evidence>
<comment type="caution">
    <text evidence="1">The sequence shown here is derived from an EMBL/GenBank/DDBJ whole genome shotgun (WGS) entry which is preliminary data.</text>
</comment>
<sequence length="227" mass="26404">MFGLLCDFDPTNDNQTINDWLNKVNECARMYHWDDLTTTYLALGKLKGLARDWYEGLKTAQYSCAQWENLLKTTFPGKLNVGQLFHDAASYKAQIGQDWHEYCFTKLTKLNKLRLPLTDEQINDVITDGVQDKQTRLTLRAANCTAFVDFAAYIKNSTSTRQETSNKVRIKNRKRNFDDKRKGDYRSWNSKESDQAVIKCYSCNEIGHKRHACSKRQKSINQLFFLS</sequence>
<name>A0AAV8ZV87_9CUCU</name>
<dbReference type="EMBL" id="JANEYF010000107">
    <property type="protein sequence ID" value="KAJ8972237.1"/>
    <property type="molecule type" value="Genomic_DNA"/>
</dbReference>